<evidence type="ECO:0000313" key="2">
    <source>
        <dbReference type="EMBL" id="ESN93293.1"/>
    </source>
</evidence>
<dbReference type="Proteomes" id="UP000015101">
    <property type="component" value="Unassembled WGS sequence"/>
</dbReference>
<dbReference type="EMBL" id="AMQM01007449">
    <property type="status" value="NOT_ANNOTATED_CDS"/>
    <property type="molecule type" value="Genomic_DNA"/>
</dbReference>
<dbReference type="AlphaFoldDB" id="T1FGJ8"/>
<dbReference type="CDD" id="cd22823">
    <property type="entry name" value="Gal_Rha_Lectin"/>
    <property type="match status" value="1"/>
</dbReference>
<organism evidence="3 4">
    <name type="scientific">Helobdella robusta</name>
    <name type="common">Californian leech</name>
    <dbReference type="NCBI Taxonomy" id="6412"/>
    <lineage>
        <taxon>Eukaryota</taxon>
        <taxon>Metazoa</taxon>
        <taxon>Spiralia</taxon>
        <taxon>Lophotrochozoa</taxon>
        <taxon>Annelida</taxon>
        <taxon>Clitellata</taxon>
        <taxon>Hirudinea</taxon>
        <taxon>Rhynchobdellida</taxon>
        <taxon>Glossiphoniidae</taxon>
        <taxon>Helobdella</taxon>
    </lineage>
</organism>
<dbReference type="GO" id="GO:0030246">
    <property type="term" value="F:carbohydrate binding"/>
    <property type="evidence" value="ECO:0007669"/>
    <property type="project" value="InterPro"/>
</dbReference>
<feature type="domain" description="SUEL-type lectin" evidence="1">
    <location>
        <begin position="7"/>
        <end position="87"/>
    </location>
</feature>
<dbReference type="InterPro" id="IPR000922">
    <property type="entry name" value="Lectin_gal-bd_dom"/>
</dbReference>
<proteinExistence type="predicted"/>
<dbReference type="Pfam" id="PF02140">
    <property type="entry name" value="SUEL_Lectin"/>
    <property type="match status" value="1"/>
</dbReference>
<protein>
    <recommendedName>
        <fullName evidence="1">SUEL-type lectin domain-containing protein</fullName>
    </recommendedName>
</protein>
<accession>T1FGJ8</accession>
<dbReference type="Gene3D" id="2.60.120.740">
    <property type="match status" value="1"/>
</dbReference>
<evidence type="ECO:0000259" key="1">
    <source>
        <dbReference type="Pfam" id="PF02140"/>
    </source>
</evidence>
<evidence type="ECO:0000313" key="3">
    <source>
        <dbReference type="EnsemblMetazoa" id="HelroP181039"/>
    </source>
</evidence>
<dbReference type="PANTHER" id="PTHR46780">
    <property type="entry name" value="PROTEIN EVA-1"/>
    <property type="match status" value="1"/>
</dbReference>
<sequence>MELLNITCPRQDDLILVSRARYGRMLIGRCVQGQFGHVGCFSDVIGYLDGKCSGRKECHFQVPDQSLYDLQPCPVDFTSYLEVTYSCITEPAQHRKFAGHFE</sequence>
<dbReference type="KEGG" id="hro:HELRODRAFT_181039"/>
<reference evidence="4" key="1">
    <citation type="submission" date="2012-12" db="EMBL/GenBank/DDBJ databases">
        <authorList>
            <person name="Hellsten U."/>
            <person name="Grimwood J."/>
            <person name="Chapman J.A."/>
            <person name="Shapiro H."/>
            <person name="Aerts A."/>
            <person name="Otillar R.P."/>
            <person name="Terry A.Y."/>
            <person name="Boore J.L."/>
            <person name="Simakov O."/>
            <person name="Marletaz F."/>
            <person name="Cho S.-J."/>
            <person name="Edsinger-Gonzales E."/>
            <person name="Havlak P."/>
            <person name="Kuo D.-H."/>
            <person name="Larsson T."/>
            <person name="Lv J."/>
            <person name="Arendt D."/>
            <person name="Savage R."/>
            <person name="Osoegawa K."/>
            <person name="de Jong P."/>
            <person name="Lindberg D.R."/>
            <person name="Seaver E.C."/>
            <person name="Weisblat D.A."/>
            <person name="Putnam N.H."/>
            <person name="Grigoriev I.V."/>
            <person name="Rokhsar D.S."/>
        </authorList>
    </citation>
    <scope>NUCLEOTIDE SEQUENCE</scope>
</reference>
<reference evidence="2 4" key="2">
    <citation type="journal article" date="2013" name="Nature">
        <title>Insights into bilaterian evolution from three spiralian genomes.</title>
        <authorList>
            <person name="Simakov O."/>
            <person name="Marletaz F."/>
            <person name="Cho S.J."/>
            <person name="Edsinger-Gonzales E."/>
            <person name="Havlak P."/>
            <person name="Hellsten U."/>
            <person name="Kuo D.H."/>
            <person name="Larsson T."/>
            <person name="Lv J."/>
            <person name="Arendt D."/>
            <person name="Savage R."/>
            <person name="Osoegawa K."/>
            <person name="de Jong P."/>
            <person name="Grimwood J."/>
            <person name="Chapman J.A."/>
            <person name="Shapiro H."/>
            <person name="Aerts A."/>
            <person name="Otillar R.P."/>
            <person name="Terry A.Y."/>
            <person name="Boore J.L."/>
            <person name="Grigoriev I.V."/>
            <person name="Lindberg D.R."/>
            <person name="Seaver E.C."/>
            <person name="Weisblat D.A."/>
            <person name="Putnam N.H."/>
            <person name="Rokhsar D.S."/>
        </authorList>
    </citation>
    <scope>NUCLEOTIDE SEQUENCE</scope>
</reference>
<dbReference type="OrthoDB" id="5979008at2759"/>
<dbReference type="CTD" id="20207947"/>
<evidence type="ECO:0000313" key="4">
    <source>
        <dbReference type="Proteomes" id="UP000015101"/>
    </source>
</evidence>
<dbReference type="InterPro" id="IPR043159">
    <property type="entry name" value="Lectin_gal-bd_sf"/>
</dbReference>
<dbReference type="GeneID" id="20207947"/>
<dbReference type="InParanoid" id="T1FGJ8"/>
<dbReference type="RefSeq" id="XP_009028574.1">
    <property type="nucleotide sequence ID" value="XM_009030326.1"/>
</dbReference>
<gene>
    <name evidence="3" type="primary">20207947</name>
    <name evidence="2" type="ORF">HELRODRAFT_181039</name>
</gene>
<reference evidence="3" key="3">
    <citation type="submission" date="2015-06" db="UniProtKB">
        <authorList>
            <consortium name="EnsemblMetazoa"/>
        </authorList>
    </citation>
    <scope>IDENTIFICATION</scope>
</reference>
<name>T1FGJ8_HELRO</name>
<dbReference type="EnsemblMetazoa" id="HelroT181039">
    <property type="protein sequence ID" value="HelroP181039"/>
    <property type="gene ID" value="HelroG181039"/>
</dbReference>
<dbReference type="HOGENOM" id="CLU_2280425_0_0_1"/>
<keyword evidence="4" id="KW-1185">Reference proteome</keyword>
<dbReference type="EMBL" id="KB097620">
    <property type="protein sequence ID" value="ESN93293.1"/>
    <property type="molecule type" value="Genomic_DNA"/>
</dbReference>